<reference evidence="8" key="2">
    <citation type="submission" date="2015-02" db="UniProtKB">
        <authorList>
            <consortium name="EnsemblMetazoa"/>
        </authorList>
    </citation>
    <scope>IDENTIFICATION</scope>
</reference>
<dbReference type="EnsemblMetazoa" id="SMAR005562-RA">
    <property type="protein sequence ID" value="SMAR005562-PA"/>
    <property type="gene ID" value="SMAR005562"/>
</dbReference>
<dbReference type="Proteomes" id="UP000014500">
    <property type="component" value="Unassembled WGS sequence"/>
</dbReference>
<accession>T1IWJ2</accession>
<keyword evidence="6" id="KW-0862">Zinc</keyword>
<evidence type="ECO:0000313" key="8">
    <source>
        <dbReference type="EnsemblMetazoa" id="SMAR005562-PA"/>
    </source>
</evidence>
<dbReference type="eggNOG" id="KOG1812">
    <property type="taxonomic scope" value="Eukaryota"/>
</dbReference>
<dbReference type="OMA" id="MACESAI"/>
<dbReference type="Pfam" id="PF22191">
    <property type="entry name" value="IBR_1"/>
    <property type="match status" value="1"/>
</dbReference>
<dbReference type="GO" id="GO:0008270">
    <property type="term" value="F:zinc ion binding"/>
    <property type="evidence" value="ECO:0007669"/>
    <property type="project" value="UniProtKB-KW"/>
</dbReference>
<dbReference type="PANTHER" id="PTHR11685">
    <property type="entry name" value="RBR FAMILY RING FINGER AND IBR DOMAIN-CONTAINING"/>
    <property type="match status" value="1"/>
</dbReference>
<feature type="domain" description="RING-type" evidence="7">
    <location>
        <begin position="1"/>
        <end position="155"/>
    </location>
</feature>
<evidence type="ECO:0000259" key="7">
    <source>
        <dbReference type="PROSITE" id="PS51873"/>
    </source>
</evidence>
<keyword evidence="2" id="KW-0479">Metal-binding</keyword>
<dbReference type="SUPFAM" id="SSF57850">
    <property type="entry name" value="RING/U-box"/>
    <property type="match status" value="1"/>
</dbReference>
<evidence type="ECO:0000256" key="2">
    <source>
        <dbReference type="ARBA" id="ARBA00022723"/>
    </source>
</evidence>
<dbReference type="HOGENOM" id="CLU_009823_0_1_1"/>
<evidence type="ECO:0000256" key="1">
    <source>
        <dbReference type="ARBA" id="ARBA00022679"/>
    </source>
</evidence>
<keyword evidence="4" id="KW-0863">Zinc-finger</keyword>
<dbReference type="Gene3D" id="1.20.120.1750">
    <property type="match status" value="1"/>
</dbReference>
<protein>
    <recommendedName>
        <fullName evidence="7">RING-type domain-containing protein</fullName>
    </recommendedName>
</protein>
<evidence type="ECO:0000313" key="9">
    <source>
        <dbReference type="Proteomes" id="UP000014500"/>
    </source>
</evidence>
<evidence type="ECO:0000256" key="3">
    <source>
        <dbReference type="ARBA" id="ARBA00022737"/>
    </source>
</evidence>
<name>T1IWJ2_STRMM</name>
<evidence type="ECO:0000256" key="5">
    <source>
        <dbReference type="ARBA" id="ARBA00022786"/>
    </source>
</evidence>
<sequence>MACESAIKEYNVLTVLDELRAVDDFTQYCFWMRHFANLHPDLRCSPGSNCNTIIHTNQSENNHVTCSKCGNDVHAPADCDMMQKWMEKCAGDVESVRYLNENTKDCPICHVCIEKDGGCDSIRCVNCENIFCWICLGDKKNHENLNFNCEYLPCKSQHPVRQELDKFLFYFGKWEKHVQRVRLGDVTLEKIQKLANDEMLTSEEHLIDWKYLFDAAAVAAECHLTLQFSYVLAYFMECGSRKELLEYQQAQLAAEIGKLSWQIQWAETTDRGSLEFNSSICDRKREMLLTDFAI</sequence>
<keyword evidence="3" id="KW-0677">Repeat</keyword>
<reference evidence="9" key="1">
    <citation type="submission" date="2011-05" db="EMBL/GenBank/DDBJ databases">
        <authorList>
            <person name="Richards S.R."/>
            <person name="Qu J."/>
            <person name="Jiang H."/>
            <person name="Jhangiani S.N."/>
            <person name="Agravi P."/>
            <person name="Goodspeed R."/>
            <person name="Gross S."/>
            <person name="Mandapat C."/>
            <person name="Jackson L."/>
            <person name="Mathew T."/>
            <person name="Pu L."/>
            <person name="Thornton R."/>
            <person name="Saada N."/>
            <person name="Wilczek-Boney K.B."/>
            <person name="Lee S."/>
            <person name="Kovar C."/>
            <person name="Wu Y."/>
            <person name="Scherer S.E."/>
            <person name="Worley K.C."/>
            <person name="Muzny D.M."/>
            <person name="Gibbs R."/>
        </authorList>
    </citation>
    <scope>NUCLEOTIDE SEQUENCE</scope>
    <source>
        <strain evidence="9">Brora</strain>
    </source>
</reference>
<proteinExistence type="predicted"/>
<dbReference type="EMBL" id="JH431620">
    <property type="status" value="NOT_ANNOTATED_CDS"/>
    <property type="molecule type" value="Genomic_DNA"/>
</dbReference>
<dbReference type="GO" id="GO:0004842">
    <property type="term" value="F:ubiquitin-protein transferase activity"/>
    <property type="evidence" value="ECO:0007669"/>
    <property type="project" value="InterPro"/>
</dbReference>
<keyword evidence="9" id="KW-1185">Reference proteome</keyword>
<evidence type="ECO:0000256" key="4">
    <source>
        <dbReference type="ARBA" id="ARBA00022771"/>
    </source>
</evidence>
<dbReference type="PROSITE" id="PS51873">
    <property type="entry name" value="TRIAD"/>
    <property type="match status" value="1"/>
</dbReference>
<keyword evidence="1" id="KW-0808">Transferase</keyword>
<dbReference type="InterPro" id="IPR031127">
    <property type="entry name" value="E3_UB_ligase_RBR"/>
</dbReference>
<organism evidence="8 9">
    <name type="scientific">Strigamia maritima</name>
    <name type="common">European centipede</name>
    <name type="synonym">Geophilus maritimus</name>
    <dbReference type="NCBI Taxonomy" id="126957"/>
    <lineage>
        <taxon>Eukaryota</taxon>
        <taxon>Metazoa</taxon>
        <taxon>Ecdysozoa</taxon>
        <taxon>Arthropoda</taxon>
        <taxon>Myriapoda</taxon>
        <taxon>Chilopoda</taxon>
        <taxon>Pleurostigmophora</taxon>
        <taxon>Geophilomorpha</taxon>
        <taxon>Linotaeniidae</taxon>
        <taxon>Strigamia</taxon>
    </lineage>
</organism>
<evidence type="ECO:0000256" key="6">
    <source>
        <dbReference type="ARBA" id="ARBA00022833"/>
    </source>
</evidence>
<dbReference type="STRING" id="126957.T1IWJ2"/>
<dbReference type="PhylomeDB" id="T1IWJ2"/>
<keyword evidence="5" id="KW-0833">Ubl conjugation pathway</keyword>
<dbReference type="AlphaFoldDB" id="T1IWJ2"/>
<dbReference type="InterPro" id="IPR044066">
    <property type="entry name" value="TRIAD_supradom"/>
</dbReference>
<dbReference type="GO" id="GO:0016567">
    <property type="term" value="P:protein ubiquitination"/>
    <property type="evidence" value="ECO:0007669"/>
    <property type="project" value="InterPro"/>
</dbReference>